<proteinExistence type="predicted"/>
<name>A0A0V1A3I7_9BILA</name>
<evidence type="ECO:0000313" key="2">
    <source>
        <dbReference type="Proteomes" id="UP000054783"/>
    </source>
</evidence>
<comment type="caution">
    <text evidence="1">The sequence shown here is derived from an EMBL/GenBank/DDBJ whole genome shotgun (WGS) entry which is preliminary data.</text>
</comment>
<dbReference type="Proteomes" id="UP000054783">
    <property type="component" value="Unassembled WGS sequence"/>
</dbReference>
<evidence type="ECO:0000313" key="1">
    <source>
        <dbReference type="EMBL" id="KRY19423.1"/>
    </source>
</evidence>
<dbReference type="AlphaFoldDB" id="A0A0V1A3I7"/>
<sequence length="72" mass="8525">MRQTLIREGTVNEDDIRTRCTPVYELYKKRIAWRLAKLPNIHSLITLCPMNTETMEKLPIQKQEDIGQRRAV</sequence>
<protein>
    <submittedName>
        <fullName evidence="1">Uncharacterized protein</fullName>
    </submittedName>
</protein>
<gene>
    <name evidence="1" type="ORF">T12_13721</name>
</gene>
<organism evidence="1 2">
    <name type="scientific">Trichinella patagoniensis</name>
    <dbReference type="NCBI Taxonomy" id="990121"/>
    <lineage>
        <taxon>Eukaryota</taxon>
        <taxon>Metazoa</taxon>
        <taxon>Ecdysozoa</taxon>
        <taxon>Nematoda</taxon>
        <taxon>Enoplea</taxon>
        <taxon>Dorylaimia</taxon>
        <taxon>Trichinellida</taxon>
        <taxon>Trichinellidae</taxon>
        <taxon>Trichinella</taxon>
    </lineage>
</organism>
<accession>A0A0V1A3I7</accession>
<keyword evidence="2" id="KW-1185">Reference proteome</keyword>
<reference evidence="1 2" key="1">
    <citation type="submission" date="2015-01" db="EMBL/GenBank/DDBJ databases">
        <title>Evolution of Trichinella species and genotypes.</title>
        <authorList>
            <person name="Korhonen P.K."/>
            <person name="Edoardo P."/>
            <person name="Giuseppe L.R."/>
            <person name="Gasser R.B."/>
        </authorList>
    </citation>
    <scope>NUCLEOTIDE SEQUENCE [LARGE SCALE GENOMIC DNA]</scope>
    <source>
        <strain evidence="1">ISS2496</strain>
    </source>
</reference>
<dbReference type="EMBL" id="JYDQ01000036">
    <property type="protein sequence ID" value="KRY19423.1"/>
    <property type="molecule type" value="Genomic_DNA"/>
</dbReference>